<dbReference type="Proteomes" id="UP001159363">
    <property type="component" value="Chromosome 2"/>
</dbReference>
<reference evidence="1 2" key="1">
    <citation type="submission" date="2023-02" db="EMBL/GenBank/DDBJ databases">
        <title>LHISI_Scaffold_Assembly.</title>
        <authorList>
            <person name="Stuart O.P."/>
            <person name="Cleave R."/>
            <person name="Magrath M.J.L."/>
            <person name="Mikheyev A.S."/>
        </authorList>
    </citation>
    <scope>NUCLEOTIDE SEQUENCE [LARGE SCALE GENOMIC DNA]</scope>
    <source>
        <strain evidence="1">Daus_M_001</strain>
        <tissue evidence="1">Leg muscle</tissue>
    </source>
</reference>
<accession>A0ABQ9IB21</accession>
<name>A0ABQ9IB21_9NEOP</name>
<evidence type="ECO:0000313" key="1">
    <source>
        <dbReference type="EMBL" id="KAJ8893108.1"/>
    </source>
</evidence>
<dbReference type="EMBL" id="JARBHB010000002">
    <property type="protein sequence ID" value="KAJ8893108.1"/>
    <property type="molecule type" value="Genomic_DNA"/>
</dbReference>
<keyword evidence="2" id="KW-1185">Reference proteome</keyword>
<evidence type="ECO:0000313" key="2">
    <source>
        <dbReference type="Proteomes" id="UP001159363"/>
    </source>
</evidence>
<comment type="caution">
    <text evidence="1">The sequence shown here is derived from an EMBL/GenBank/DDBJ whole genome shotgun (WGS) entry which is preliminary data.</text>
</comment>
<protein>
    <recommendedName>
        <fullName evidence="3">Secreted protein</fullName>
    </recommendedName>
</protein>
<sequence>MRTTTLHLAGLRCMCVGYVRNSKPNRFHVKYFTNLHPSSINILHTPVDCKTVRCSQHSKREVVILCLS</sequence>
<organism evidence="1 2">
    <name type="scientific">Dryococelus australis</name>
    <dbReference type="NCBI Taxonomy" id="614101"/>
    <lineage>
        <taxon>Eukaryota</taxon>
        <taxon>Metazoa</taxon>
        <taxon>Ecdysozoa</taxon>
        <taxon>Arthropoda</taxon>
        <taxon>Hexapoda</taxon>
        <taxon>Insecta</taxon>
        <taxon>Pterygota</taxon>
        <taxon>Neoptera</taxon>
        <taxon>Polyneoptera</taxon>
        <taxon>Phasmatodea</taxon>
        <taxon>Verophasmatodea</taxon>
        <taxon>Anareolatae</taxon>
        <taxon>Phasmatidae</taxon>
        <taxon>Eurycanthinae</taxon>
        <taxon>Dryococelus</taxon>
    </lineage>
</organism>
<evidence type="ECO:0008006" key="3">
    <source>
        <dbReference type="Google" id="ProtNLM"/>
    </source>
</evidence>
<proteinExistence type="predicted"/>
<gene>
    <name evidence="1" type="ORF">PR048_005691</name>
</gene>